<dbReference type="Pfam" id="PF13847">
    <property type="entry name" value="Methyltransf_31"/>
    <property type="match status" value="1"/>
</dbReference>
<dbReference type="GO" id="GO:0032259">
    <property type="term" value="P:methylation"/>
    <property type="evidence" value="ECO:0007669"/>
    <property type="project" value="UniProtKB-KW"/>
</dbReference>
<dbReference type="Proteomes" id="UP000772434">
    <property type="component" value="Unassembled WGS sequence"/>
</dbReference>
<evidence type="ECO:0000313" key="2">
    <source>
        <dbReference type="EMBL" id="KAF9064302.1"/>
    </source>
</evidence>
<name>A0A9P5PKL3_9AGAR</name>
<evidence type="ECO:0000313" key="3">
    <source>
        <dbReference type="Proteomes" id="UP000772434"/>
    </source>
</evidence>
<dbReference type="OrthoDB" id="2013972at2759"/>
<comment type="caution">
    <text evidence="2">The sequence shown here is derived from an EMBL/GenBank/DDBJ whole genome shotgun (WGS) entry which is preliminary data.</text>
</comment>
<keyword evidence="3" id="KW-1185">Reference proteome</keyword>
<proteinExistence type="predicted"/>
<dbReference type="InterPro" id="IPR029063">
    <property type="entry name" value="SAM-dependent_MTases_sf"/>
</dbReference>
<evidence type="ECO:0000259" key="1">
    <source>
        <dbReference type="Pfam" id="PF13847"/>
    </source>
</evidence>
<keyword evidence="2" id="KW-0489">Methyltransferase</keyword>
<dbReference type="EMBL" id="JADNRY010000126">
    <property type="protein sequence ID" value="KAF9064302.1"/>
    <property type="molecule type" value="Genomic_DNA"/>
</dbReference>
<organism evidence="2 3">
    <name type="scientific">Rhodocollybia butyracea</name>
    <dbReference type="NCBI Taxonomy" id="206335"/>
    <lineage>
        <taxon>Eukaryota</taxon>
        <taxon>Fungi</taxon>
        <taxon>Dikarya</taxon>
        <taxon>Basidiomycota</taxon>
        <taxon>Agaricomycotina</taxon>
        <taxon>Agaricomycetes</taxon>
        <taxon>Agaricomycetidae</taxon>
        <taxon>Agaricales</taxon>
        <taxon>Marasmiineae</taxon>
        <taxon>Omphalotaceae</taxon>
        <taxon>Rhodocollybia</taxon>
    </lineage>
</organism>
<accession>A0A9P5PKL3</accession>
<dbReference type="PANTHER" id="PTHR43591">
    <property type="entry name" value="METHYLTRANSFERASE"/>
    <property type="match status" value="1"/>
</dbReference>
<dbReference type="InterPro" id="IPR025714">
    <property type="entry name" value="Methyltranfer_dom"/>
</dbReference>
<reference evidence="2" key="1">
    <citation type="submission" date="2020-11" db="EMBL/GenBank/DDBJ databases">
        <authorList>
            <consortium name="DOE Joint Genome Institute"/>
            <person name="Ahrendt S."/>
            <person name="Riley R."/>
            <person name="Andreopoulos W."/>
            <person name="Labutti K."/>
            <person name="Pangilinan J."/>
            <person name="Ruiz-Duenas F.J."/>
            <person name="Barrasa J.M."/>
            <person name="Sanchez-Garcia M."/>
            <person name="Camarero S."/>
            <person name="Miyauchi S."/>
            <person name="Serrano A."/>
            <person name="Linde D."/>
            <person name="Babiker R."/>
            <person name="Drula E."/>
            <person name="Ayuso-Fernandez I."/>
            <person name="Pacheco R."/>
            <person name="Padilla G."/>
            <person name="Ferreira P."/>
            <person name="Barriuso J."/>
            <person name="Kellner H."/>
            <person name="Castanera R."/>
            <person name="Alfaro M."/>
            <person name="Ramirez L."/>
            <person name="Pisabarro A.G."/>
            <person name="Kuo A."/>
            <person name="Tritt A."/>
            <person name="Lipzen A."/>
            <person name="He G."/>
            <person name="Yan M."/>
            <person name="Ng V."/>
            <person name="Cullen D."/>
            <person name="Martin F."/>
            <person name="Rosso M.-N."/>
            <person name="Henrissat B."/>
            <person name="Hibbett D."/>
            <person name="Martinez A.T."/>
            <person name="Grigoriev I.V."/>
        </authorList>
    </citation>
    <scope>NUCLEOTIDE SEQUENCE</scope>
    <source>
        <strain evidence="2">AH 40177</strain>
    </source>
</reference>
<dbReference type="PANTHER" id="PTHR43591:SF110">
    <property type="entry name" value="RHODANESE DOMAIN-CONTAINING PROTEIN"/>
    <property type="match status" value="1"/>
</dbReference>
<keyword evidence="2" id="KW-0808">Transferase</keyword>
<dbReference type="GO" id="GO:0008168">
    <property type="term" value="F:methyltransferase activity"/>
    <property type="evidence" value="ECO:0007669"/>
    <property type="project" value="UniProtKB-KW"/>
</dbReference>
<feature type="domain" description="Methyltransferase" evidence="1">
    <location>
        <begin position="81"/>
        <end position="177"/>
    </location>
</feature>
<sequence>MSSSEDTLSDLQELTRSERRAGFVERGNRLYQAPTITSPYPLPVDTPENERLTILHNVLTELRANTFGPVADVLSPQEGQSKSVVDLACGIGEWVMEMAREYPHVTFHGLDVVSIATREPEANVYFEIHDIGDQTRFSDASVDLVHARSVFMTVRDYNVVVQEAARILKPGGLFLSGEWGPFVSFTPDVPEIEGENPDVHVPGLYRFYQAIRTACKDKLGIVTEGIFTIKPVWSRIPEWLESTGAFKDITPHHLYVPIGDWSPDPTYNRLGNFNRTAMVKFIESARDFLLSSGMTEAEFEDMYTQATVEINHNRTGIPGVRSIYYMVEARKT</sequence>
<protein>
    <submittedName>
        <fullName evidence="2">S-adenosyl-L-methionine-dependent methyltransferase</fullName>
    </submittedName>
</protein>
<gene>
    <name evidence="2" type="ORF">BDP27DRAFT_1230684</name>
</gene>
<dbReference type="SUPFAM" id="SSF53335">
    <property type="entry name" value="S-adenosyl-L-methionine-dependent methyltransferases"/>
    <property type="match status" value="1"/>
</dbReference>
<dbReference type="CDD" id="cd02440">
    <property type="entry name" value="AdoMet_MTases"/>
    <property type="match status" value="1"/>
</dbReference>
<dbReference type="Gene3D" id="3.40.50.150">
    <property type="entry name" value="Vaccinia Virus protein VP39"/>
    <property type="match status" value="1"/>
</dbReference>
<dbReference type="AlphaFoldDB" id="A0A9P5PKL3"/>